<dbReference type="InterPro" id="IPR003333">
    <property type="entry name" value="CMAS"/>
</dbReference>
<gene>
    <name evidence="7" type="primary">cfa</name>
    <name evidence="7" type="ORF">GCE9029_03030</name>
</gene>
<dbReference type="SUPFAM" id="SSF53335">
    <property type="entry name" value="S-adenosyl-L-methionine-dependent methyltransferases"/>
    <property type="match status" value="1"/>
</dbReference>
<dbReference type="InterPro" id="IPR029063">
    <property type="entry name" value="SAM-dependent_MTases_sf"/>
</dbReference>
<protein>
    <submittedName>
        <fullName evidence="7">Cyclopropane-fatty-acyl-phospholipid synthase</fullName>
        <ecNumber evidence="7">2.1.1.79</ecNumber>
    </submittedName>
</protein>
<keyword evidence="5" id="KW-0443">Lipid metabolism</keyword>
<evidence type="ECO:0000313" key="7">
    <source>
        <dbReference type="EMBL" id="CZF82103.1"/>
    </source>
</evidence>
<evidence type="ECO:0000256" key="2">
    <source>
        <dbReference type="ARBA" id="ARBA00022603"/>
    </source>
</evidence>
<dbReference type="STRING" id="1796497.GCE9029_03030"/>
<dbReference type="InterPro" id="IPR050723">
    <property type="entry name" value="CFA/CMAS"/>
</dbReference>
<feature type="active site" evidence="6">
    <location>
        <position position="389"/>
    </location>
</feature>
<dbReference type="Pfam" id="PF02353">
    <property type="entry name" value="CMAS"/>
    <property type="match status" value="1"/>
</dbReference>
<reference evidence="8" key="1">
    <citation type="submission" date="2016-02" db="EMBL/GenBank/DDBJ databases">
        <authorList>
            <person name="Rodrigo-Torres Lidia"/>
            <person name="Arahal R.David."/>
        </authorList>
    </citation>
    <scope>NUCLEOTIDE SEQUENCE [LARGE SCALE GENOMIC DNA]</scope>
    <source>
        <strain evidence="8">CECT 9029</strain>
    </source>
</reference>
<dbReference type="RefSeq" id="WP_062664327.1">
    <property type="nucleotide sequence ID" value="NZ_FIZX01000002.1"/>
</dbReference>
<name>A0A128F5P0_9GAMM</name>
<evidence type="ECO:0000256" key="6">
    <source>
        <dbReference type="PIRSR" id="PIRSR003085-1"/>
    </source>
</evidence>
<dbReference type="PANTHER" id="PTHR43667">
    <property type="entry name" value="CYCLOPROPANE-FATTY-ACYL-PHOSPHOLIPID SYNTHASE"/>
    <property type="match status" value="1"/>
</dbReference>
<dbReference type="Gene3D" id="3.40.50.150">
    <property type="entry name" value="Vaccinia Virus protein VP39"/>
    <property type="match status" value="1"/>
</dbReference>
<sequence length="412" mass="47275">MYSSNIESSAWPVTKKDTFARSMLVSTFDYLEGASLTLVDFDGQTQKLGDPNADLHAEVIIRHPGFYRRVLTGGSIGAAEAYIDGWWDSPDLTAVIRAVCRNLPALDRLESKVGWLANIATKIGHWKNRNTKENSRSNISAHYDLGNDLYERFLDQEMLYSSGIYESDTDTLERAQFLKMDRLCRQLKLSPSDHLIEIGTGWGGMAIHAAKHYGCRVTTTTISNEQYEWAKSRVEQEGLTDKITLLKEDYRDLQGQYDKLVSIEMIEAVGKQFLTTYIKKCESLLKPNGLMAIQAITIADQRYEHYSSNVDFIQKHIFPGGFLPSVSVLLDQFTLKSDLVVRDLKDIGLDYAKTLEEWHQRFNDNLTELADLGYDERFARLWRYYFCYCEGGFRERTISTVQLVLSRPDWRE</sequence>
<proteinExistence type="inferred from homology"/>
<dbReference type="OrthoDB" id="9782855at2"/>
<dbReference type="AlphaFoldDB" id="A0A128F5P0"/>
<evidence type="ECO:0000256" key="3">
    <source>
        <dbReference type="ARBA" id="ARBA00022679"/>
    </source>
</evidence>
<evidence type="ECO:0000256" key="4">
    <source>
        <dbReference type="ARBA" id="ARBA00022691"/>
    </source>
</evidence>
<organism evidence="7 8">
    <name type="scientific">Grimontia celer</name>
    <dbReference type="NCBI Taxonomy" id="1796497"/>
    <lineage>
        <taxon>Bacteria</taxon>
        <taxon>Pseudomonadati</taxon>
        <taxon>Pseudomonadota</taxon>
        <taxon>Gammaproteobacteria</taxon>
        <taxon>Vibrionales</taxon>
        <taxon>Vibrionaceae</taxon>
        <taxon>Grimontia</taxon>
    </lineage>
</organism>
<keyword evidence="3 7" id="KW-0808">Transferase</keyword>
<dbReference type="GO" id="GO:0008610">
    <property type="term" value="P:lipid biosynthetic process"/>
    <property type="evidence" value="ECO:0007669"/>
    <property type="project" value="InterPro"/>
</dbReference>
<dbReference type="Proteomes" id="UP000071641">
    <property type="component" value="Unassembled WGS sequence"/>
</dbReference>
<dbReference type="PANTHER" id="PTHR43667:SF2">
    <property type="entry name" value="FATTY ACID C-METHYL TRANSFERASE"/>
    <property type="match status" value="1"/>
</dbReference>
<accession>A0A128F5P0</accession>
<dbReference type="EC" id="2.1.1.79" evidence="7"/>
<dbReference type="PIRSF" id="PIRSF003085">
    <property type="entry name" value="CMAS"/>
    <property type="match status" value="1"/>
</dbReference>
<comment type="similarity">
    <text evidence="1">Belongs to the CFA/CMAS family.</text>
</comment>
<dbReference type="EMBL" id="FIZX01000002">
    <property type="protein sequence ID" value="CZF82103.1"/>
    <property type="molecule type" value="Genomic_DNA"/>
</dbReference>
<dbReference type="CDD" id="cd02440">
    <property type="entry name" value="AdoMet_MTases"/>
    <property type="match status" value="1"/>
</dbReference>
<keyword evidence="2 7" id="KW-0489">Methyltransferase</keyword>
<keyword evidence="4" id="KW-0949">S-adenosyl-L-methionine</keyword>
<evidence type="ECO:0000313" key="8">
    <source>
        <dbReference type="Proteomes" id="UP000071641"/>
    </source>
</evidence>
<keyword evidence="8" id="KW-1185">Reference proteome</keyword>
<dbReference type="GO" id="GO:0008825">
    <property type="term" value="F:cyclopropane-fatty-acyl-phospholipid synthase activity"/>
    <property type="evidence" value="ECO:0007669"/>
    <property type="project" value="UniProtKB-EC"/>
</dbReference>
<evidence type="ECO:0000256" key="1">
    <source>
        <dbReference type="ARBA" id="ARBA00010815"/>
    </source>
</evidence>
<dbReference type="GO" id="GO:0032259">
    <property type="term" value="P:methylation"/>
    <property type="evidence" value="ECO:0007669"/>
    <property type="project" value="UniProtKB-KW"/>
</dbReference>
<evidence type="ECO:0000256" key="5">
    <source>
        <dbReference type="ARBA" id="ARBA00023098"/>
    </source>
</evidence>